<dbReference type="EMBL" id="BDUD01000001">
    <property type="protein sequence ID" value="GBG18342.1"/>
    <property type="molecule type" value="Genomic_DNA"/>
</dbReference>
<reference evidence="2 3" key="1">
    <citation type="submission" date="2017-06" db="EMBL/GenBank/DDBJ databases">
        <title>Genome sequencing of cyanobaciteial culture collection at National Institute for Environmental Studies (NIES).</title>
        <authorList>
            <person name="Hirose Y."/>
            <person name="Shimura Y."/>
            <person name="Fujisawa T."/>
            <person name="Nakamura Y."/>
            <person name="Kawachi M."/>
        </authorList>
    </citation>
    <scope>NUCLEOTIDE SEQUENCE [LARGE SCALE GENOMIC DNA]</scope>
    <source>
        <strain evidence="2 3">NIES-4072</strain>
    </source>
</reference>
<evidence type="ECO:0000313" key="2">
    <source>
        <dbReference type="EMBL" id="GBG18342.1"/>
    </source>
</evidence>
<accession>A0A2R5FI18</accession>
<feature type="transmembrane region" description="Helical" evidence="1">
    <location>
        <begin position="38"/>
        <end position="58"/>
    </location>
</feature>
<name>A0A2R5FI18_NOSCO</name>
<evidence type="ECO:0000313" key="3">
    <source>
        <dbReference type="Proteomes" id="UP000245124"/>
    </source>
</evidence>
<gene>
    <name evidence="2" type="ORF">NIES4072_20060</name>
</gene>
<sequence>MLYATLSSLARTGFINVCSFNFETNTYKQKEYVHSIKLKVVSFIVVTGGILFANPLVIAQTTPVKLFHI</sequence>
<organism evidence="2 3">
    <name type="scientific">Nostoc commune NIES-4072</name>
    <dbReference type="NCBI Taxonomy" id="2005467"/>
    <lineage>
        <taxon>Bacteria</taxon>
        <taxon>Bacillati</taxon>
        <taxon>Cyanobacteriota</taxon>
        <taxon>Cyanophyceae</taxon>
        <taxon>Nostocales</taxon>
        <taxon>Nostocaceae</taxon>
        <taxon>Nostoc</taxon>
    </lineage>
</organism>
<dbReference type="Proteomes" id="UP000245124">
    <property type="component" value="Unassembled WGS sequence"/>
</dbReference>
<keyword evidence="3" id="KW-1185">Reference proteome</keyword>
<dbReference type="AlphaFoldDB" id="A0A2R5FI18"/>
<protein>
    <submittedName>
        <fullName evidence="2">Uncharacterized protein</fullName>
    </submittedName>
</protein>
<keyword evidence="1" id="KW-1133">Transmembrane helix</keyword>
<keyword evidence="1" id="KW-0812">Transmembrane</keyword>
<keyword evidence="1" id="KW-0472">Membrane</keyword>
<proteinExistence type="predicted"/>
<comment type="caution">
    <text evidence="2">The sequence shown here is derived from an EMBL/GenBank/DDBJ whole genome shotgun (WGS) entry which is preliminary data.</text>
</comment>
<evidence type="ECO:0000256" key="1">
    <source>
        <dbReference type="SAM" id="Phobius"/>
    </source>
</evidence>